<sequence>MATRSAALKSAISEHWKGLPAGAAAIQIISSIEALEAPAEKWTLTDILALLGPTAEFKDACQGLAILVQAEYAIFRSAALFVDEKMQSHRLSVEDVQRVLDQDMLAHPVTGVMVTNASEHLVTLFELIPGVLGFAQPRSH</sequence>
<name>A0A1H5A1C9_9PSED</name>
<keyword evidence="2" id="KW-1185">Reference proteome</keyword>
<gene>
    <name evidence="1" type="ORF">SAMN05216178_6938</name>
</gene>
<accession>A0A1H5A1C9</accession>
<protein>
    <submittedName>
        <fullName evidence="1">Uncharacterized protein</fullName>
    </submittedName>
</protein>
<evidence type="ECO:0000313" key="1">
    <source>
        <dbReference type="EMBL" id="SED36122.1"/>
    </source>
</evidence>
<reference evidence="2" key="1">
    <citation type="submission" date="2016-10" db="EMBL/GenBank/DDBJ databases">
        <authorList>
            <person name="Varghese N."/>
            <person name="Submissions S."/>
        </authorList>
    </citation>
    <scope>NUCLEOTIDE SEQUENCE [LARGE SCALE GENOMIC DNA]</scope>
    <source>
        <strain evidence="2">DSM 9751</strain>
    </source>
</reference>
<dbReference type="Proteomes" id="UP000198982">
    <property type="component" value="Unassembled WGS sequence"/>
</dbReference>
<organism evidence="1 2">
    <name type="scientific">Pseudomonas saponiphila</name>
    <dbReference type="NCBI Taxonomy" id="556534"/>
    <lineage>
        <taxon>Bacteria</taxon>
        <taxon>Pseudomonadati</taxon>
        <taxon>Pseudomonadota</taxon>
        <taxon>Gammaproteobacteria</taxon>
        <taxon>Pseudomonadales</taxon>
        <taxon>Pseudomonadaceae</taxon>
        <taxon>Pseudomonas</taxon>
    </lineage>
</organism>
<dbReference type="RefSeq" id="WP_092320898.1">
    <property type="nucleotide sequence ID" value="NZ_FNTJ01000003.1"/>
</dbReference>
<dbReference type="EMBL" id="FNTJ01000003">
    <property type="protein sequence ID" value="SED36122.1"/>
    <property type="molecule type" value="Genomic_DNA"/>
</dbReference>
<proteinExistence type="predicted"/>
<dbReference type="AlphaFoldDB" id="A0A1H5A1C9"/>
<evidence type="ECO:0000313" key="2">
    <source>
        <dbReference type="Proteomes" id="UP000198982"/>
    </source>
</evidence>